<evidence type="ECO:0000256" key="2">
    <source>
        <dbReference type="SAM" id="SignalP"/>
    </source>
</evidence>
<dbReference type="PROSITE" id="PS01220">
    <property type="entry name" value="PBP"/>
    <property type="match status" value="1"/>
</dbReference>
<sequence length="223" mass="24709">MFWRLSLLLATQVGSAICKEQHVLGSSGDGLDQIRDRLLEAKIIPTVIDDFPPALGFSASWKHDSADLGNTLQPKHLKKAPKIHLDKVEPDGSLEAILKKHATYVVVLTDPDAPSRDDPKWSEFCHWIATGTSISSSTTSKHHLKDIVKYKAPAPPPKTGKHRYVFFAFVAANGTTEKLHLTKPKERKHWGSKDAGHGVREWAHQNGLAPVAANFIYAENEEQ</sequence>
<evidence type="ECO:0000313" key="4">
    <source>
        <dbReference type="Proteomes" id="UP000037904"/>
    </source>
</evidence>
<gene>
    <name evidence="3" type="ORF">FLAG1_10831</name>
</gene>
<evidence type="ECO:0000256" key="1">
    <source>
        <dbReference type="ARBA" id="ARBA00007091"/>
    </source>
</evidence>
<keyword evidence="4" id="KW-1185">Reference proteome</keyword>
<dbReference type="InterPro" id="IPR035810">
    <property type="entry name" value="PEBP_euk"/>
</dbReference>
<dbReference type="GO" id="GO:0005543">
    <property type="term" value="F:phospholipid binding"/>
    <property type="evidence" value="ECO:0007669"/>
    <property type="project" value="TreeGrafter"/>
</dbReference>
<dbReference type="PANTHER" id="PTHR11362">
    <property type="entry name" value="PHOSPHATIDYLETHANOLAMINE-BINDING PROTEIN"/>
    <property type="match status" value="1"/>
</dbReference>
<dbReference type="PANTHER" id="PTHR11362:SF148">
    <property type="entry name" value="CARBOXYPEPTIDASE Y INHIBITOR"/>
    <property type="match status" value="1"/>
</dbReference>
<accession>A0A0M9EN18</accession>
<dbReference type="GO" id="GO:0030414">
    <property type="term" value="F:peptidase inhibitor activity"/>
    <property type="evidence" value="ECO:0007669"/>
    <property type="project" value="TreeGrafter"/>
</dbReference>
<dbReference type="InterPro" id="IPR008914">
    <property type="entry name" value="PEBP"/>
</dbReference>
<feature type="signal peptide" evidence="2">
    <location>
        <begin position="1"/>
        <end position="18"/>
    </location>
</feature>
<comment type="similarity">
    <text evidence="1">Belongs to the phosphatidylethanolamine-binding protein family.</text>
</comment>
<dbReference type="GO" id="GO:0046578">
    <property type="term" value="P:regulation of Ras protein signal transduction"/>
    <property type="evidence" value="ECO:0007669"/>
    <property type="project" value="TreeGrafter"/>
</dbReference>
<feature type="chain" id="PRO_5005834883" evidence="2">
    <location>
        <begin position="19"/>
        <end position="223"/>
    </location>
</feature>
<proteinExistence type="inferred from homology"/>
<dbReference type="Gene3D" id="3.90.280.10">
    <property type="entry name" value="PEBP-like"/>
    <property type="match status" value="1"/>
</dbReference>
<dbReference type="CDD" id="cd00866">
    <property type="entry name" value="PEBP_euk"/>
    <property type="match status" value="1"/>
</dbReference>
<reference evidence="3 4" key="1">
    <citation type="submission" date="2015-04" db="EMBL/GenBank/DDBJ databases">
        <title>The draft genome sequence of Fusarium langsethiae, a T-2/HT-2 mycotoxin producer.</title>
        <authorList>
            <person name="Lysoe E."/>
            <person name="Divon H.H."/>
            <person name="Terzi V."/>
            <person name="Orru L."/>
            <person name="Lamontanara A."/>
            <person name="Kolseth A.-K."/>
            <person name="Frandsen R.J."/>
            <person name="Nielsen K."/>
            <person name="Thrane U."/>
        </authorList>
    </citation>
    <scope>NUCLEOTIDE SEQUENCE [LARGE SCALE GENOMIC DNA]</scope>
    <source>
        <strain evidence="3 4">Fl201059</strain>
    </source>
</reference>
<dbReference type="SUPFAM" id="SSF49777">
    <property type="entry name" value="PEBP-like"/>
    <property type="match status" value="1"/>
</dbReference>
<name>A0A0M9EN18_FUSLA</name>
<dbReference type="InterPro" id="IPR001858">
    <property type="entry name" value="Phosphatidylethanolamine-bd_CS"/>
</dbReference>
<dbReference type="InterPro" id="IPR036610">
    <property type="entry name" value="PEBP-like_sf"/>
</dbReference>
<organism evidence="3 4">
    <name type="scientific">Fusarium langsethiae</name>
    <dbReference type="NCBI Taxonomy" id="179993"/>
    <lineage>
        <taxon>Eukaryota</taxon>
        <taxon>Fungi</taxon>
        <taxon>Dikarya</taxon>
        <taxon>Ascomycota</taxon>
        <taxon>Pezizomycotina</taxon>
        <taxon>Sordariomycetes</taxon>
        <taxon>Hypocreomycetidae</taxon>
        <taxon>Hypocreales</taxon>
        <taxon>Nectriaceae</taxon>
        <taxon>Fusarium</taxon>
    </lineage>
</organism>
<keyword evidence="2" id="KW-0732">Signal</keyword>
<protein>
    <submittedName>
        <fullName evidence="3">Carboxypeptidase y inhibitor</fullName>
    </submittedName>
</protein>
<dbReference type="GO" id="GO:0030162">
    <property type="term" value="P:regulation of proteolysis"/>
    <property type="evidence" value="ECO:0007669"/>
    <property type="project" value="TreeGrafter"/>
</dbReference>
<dbReference type="EMBL" id="JXCE01000651">
    <property type="protein sequence ID" value="KPA36403.1"/>
    <property type="molecule type" value="Genomic_DNA"/>
</dbReference>
<evidence type="ECO:0000313" key="3">
    <source>
        <dbReference type="EMBL" id="KPA36403.1"/>
    </source>
</evidence>
<dbReference type="AlphaFoldDB" id="A0A0M9EN18"/>
<dbReference type="Proteomes" id="UP000037904">
    <property type="component" value="Unassembled WGS sequence"/>
</dbReference>
<dbReference type="OrthoDB" id="2506647at2759"/>
<comment type="caution">
    <text evidence="3">The sequence shown here is derived from an EMBL/GenBank/DDBJ whole genome shotgun (WGS) entry which is preliminary data.</text>
</comment>
<dbReference type="Pfam" id="PF01161">
    <property type="entry name" value="PBP"/>
    <property type="match status" value="1"/>
</dbReference>